<protein>
    <submittedName>
        <fullName evidence="1">Uncharacterized protein</fullName>
    </submittedName>
</protein>
<comment type="caution">
    <text evidence="1">The sequence shown here is derived from an EMBL/GenBank/DDBJ whole genome shotgun (WGS) entry which is preliminary data.</text>
</comment>
<keyword evidence="2" id="KW-1185">Reference proteome</keyword>
<organism evidence="1 2">
    <name type="scientific">Orbilia brochopaga</name>
    <dbReference type="NCBI Taxonomy" id="3140254"/>
    <lineage>
        <taxon>Eukaryota</taxon>
        <taxon>Fungi</taxon>
        <taxon>Dikarya</taxon>
        <taxon>Ascomycota</taxon>
        <taxon>Pezizomycotina</taxon>
        <taxon>Orbiliomycetes</taxon>
        <taxon>Orbiliales</taxon>
        <taxon>Orbiliaceae</taxon>
        <taxon>Orbilia</taxon>
    </lineage>
</organism>
<name>A0AAV9UTU5_9PEZI</name>
<gene>
    <name evidence="1" type="ORF">TWF696_005683</name>
</gene>
<reference evidence="1 2" key="1">
    <citation type="submission" date="2019-10" db="EMBL/GenBank/DDBJ databases">
        <authorList>
            <person name="Palmer J.M."/>
        </authorList>
    </citation>
    <scope>NUCLEOTIDE SEQUENCE [LARGE SCALE GENOMIC DNA]</scope>
    <source>
        <strain evidence="1 2">TWF696</strain>
    </source>
</reference>
<dbReference type="Proteomes" id="UP001375240">
    <property type="component" value="Unassembled WGS sequence"/>
</dbReference>
<evidence type="ECO:0000313" key="1">
    <source>
        <dbReference type="EMBL" id="KAK6349396.1"/>
    </source>
</evidence>
<dbReference type="AlphaFoldDB" id="A0AAV9UTU5"/>
<accession>A0AAV9UTU5</accession>
<evidence type="ECO:0000313" key="2">
    <source>
        <dbReference type="Proteomes" id="UP001375240"/>
    </source>
</evidence>
<dbReference type="EMBL" id="JAVHNQ010000004">
    <property type="protein sequence ID" value="KAK6349396.1"/>
    <property type="molecule type" value="Genomic_DNA"/>
</dbReference>
<proteinExistence type="predicted"/>
<sequence>MASVATLRSTADPIQDRWSLSTSAVVASLFSAICVQHWFFVAAIADSLNDAILQRIWVWMSWLYWTWGDPERGDPEQVIFNVDDENGTIIETLERGHIKVRMLSVTPFSHRQRAVEVGMPNPIQYGQSFDCHDHGNSSSGALYDDISRAIETLAKFPEGSNCNALPNGCYLQACAGTAGIFLCNKSPDQYVQIQCRYMEKIAREVYTNYIGLHQDQRTVLDFCRRATPIEGMTGPKGREYTGNSFRKKEFATAGGDDMWSLQINRTERCYADQSRPRDFDDEFIKLDRR</sequence>